<feature type="transmembrane region" description="Helical" evidence="1">
    <location>
        <begin position="53"/>
        <end position="69"/>
    </location>
</feature>
<proteinExistence type="predicted"/>
<keyword evidence="1" id="KW-0472">Membrane</keyword>
<keyword evidence="1" id="KW-1133">Transmembrane helix</keyword>
<keyword evidence="3" id="KW-1185">Reference proteome</keyword>
<feature type="non-terminal residue" evidence="2">
    <location>
        <position position="92"/>
    </location>
</feature>
<gene>
    <name evidence="2" type="ORF">GBZ86_04855</name>
</gene>
<protein>
    <submittedName>
        <fullName evidence="2">Uncharacterized protein</fullName>
    </submittedName>
</protein>
<dbReference type="EMBL" id="WHJC01000039">
    <property type="protein sequence ID" value="MPQ43089.1"/>
    <property type="molecule type" value="Genomic_DNA"/>
</dbReference>
<sequence length="92" mass="11122">MTKFYMNKIYNVYREEVYMVIYIDVVLVENFLINFFLLLITMQIVNQKVSYKRIAFSSIIGIIYIFFILVSNVKFLAYLPFKLLLAFIMIFF</sequence>
<organism evidence="2 3">
    <name type="scientific">Clostridium tarantellae</name>
    <dbReference type="NCBI Taxonomy" id="39493"/>
    <lineage>
        <taxon>Bacteria</taxon>
        <taxon>Bacillati</taxon>
        <taxon>Bacillota</taxon>
        <taxon>Clostridia</taxon>
        <taxon>Eubacteriales</taxon>
        <taxon>Clostridiaceae</taxon>
        <taxon>Clostridium</taxon>
    </lineage>
</organism>
<dbReference type="Proteomes" id="UP000430345">
    <property type="component" value="Unassembled WGS sequence"/>
</dbReference>
<name>A0A6I1MS36_9CLOT</name>
<comment type="caution">
    <text evidence="2">The sequence shown here is derived from an EMBL/GenBank/DDBJ whole genome shotgun (WGS) entry which is preliminary data.</text>
</comment>
<dbReference type="GO" id="GO:0006508">
    <property type="term" value="P:proteolysis"/>
    <property type="evidence" value="ECO:0007669"/>
    <property type="project" value="InterPro"/>
</dbReference>
<evidence type="ECO:0000313" key="2">
    <source>
        <dbReference type="EMBL" id="MPQ43089.1"/>
    </source>
</evidence>
<dbReference type="GO" id="GO:0030436">
    <property type="term" value="P:asexual sporulation"/>
    <property type="evidence" value="ECO:0007669"/>
    <property type="project" value="InterPro"/>
</dbReference>
<keyword evidence="1" id="KW-0812">Transmembrane</keyword>
<feature type="transmembrane region" description="Helical" evidence="1">
    <location>
        <begin position="20"/>
        <end position="41"/>
    </location>
</feature>
<dbReference type="Pfam" id="PF03419">
    <property type="entry name" value="Peptidase_U4"/>
    <property type="match status" value="1"/>
</dbReference>
<accession>A0A6I1MS36</accession>
<dbReference type="GO" id="GO:0004190">
    <property type="term" value="F:aspartic-type endopeptidase activity"/>
    <property type="evidence" value="ECO:0007669"/>
    <property type="project" value="InterPro"/>
</dbReference>
<evidence type="ECO:0000313" key="3">
    <source>
        <dbReference type="Proteomes" id="UP000430345"/>
    </source>
</evidence>
<dbReference type="AlphaFoldDB" id="A0A6I1MS36"/>
<reference evidence="2 3" key="1">
    <citation type="submission" date="2019-10" db="EMBL/GenBank/DDBJ databases">
        <title>The Genome Sequence of Clostridium tarantellae Isolated from Fish Brain.</title>
        <authorList>
            <person name="Bano L."/>
            <person name="Kiel M."/>
            <person name="Sales G."/>
            <person name="Doxey A.C."/>
            <person name="Mansfield M.J."/>
            <person name="Schiavone M."/>
            <person name="Rossetto O."/>
            <person name="Pirazzini M."/>
            <person name="Dobrindt U."/>
            <person name="Montecucco C."/>
        </authorList>
    </citation>
    <scope>NUCLEOTIDE SEQUENCE [LARGE SCALE GENOMIC DNA]</scope>
    <source>
        <strain evidence="2 3">DSM 3997</strain>
    </source>
</reference>
<dbReference type="InterPro" id="IPR005081">
    <property type="entry name" value="SpoIIGA"/>
</dbReference>
<evidence type="ECO:0000256" key="1">
    <source>
        <dbReference type="SAM" id="Phobius"/>
    </source>
</evidence>